<dbReference type="Gene3D" id="3.40.50.10350">
    <property type="entry name" value="Glycerate kinase, domain 1"/>
    <property type="match status" value="1"/>
</dbReference>
<dbReference type="EMBL" id="WNXH01000003">
    <property type="protein sequence ID" value="MYN69183.1"/>
    <property type="molecule type" value="Genomic_DNA"/>
</dbReference>
<dbReference type="PANTHER" id="PTHR21599">
    <property type="entry name" value="GLYCERATE KINASE"/>
    <property type="match status" value="1"/>
</dbReference>
<dbReference type="Proteomes" id="UP000483765">
    <property type="component" value="Unassembled WGS sequence"/>
</dbReference>
<dbReference type="RefSeq" id="WP_160863814.1">
    <property type="nucleotide sequence ID" value="NZ_WNXH01000003.1"/>
</dbReference>
<evidence type="ECO:0000256" key="4">
    <source>
        <dbReference type="PIRNR" id="PIRNR006078"/>
    </source>
</evidence>
<keyword evidence="5" id="KW-0175">Coiled coil</keyword>
<dbReference type="EC" id="2.7.1.-" evidence="6"/>
<name>A0A6L8MVM5_STRSU</name>
<accession>A0A6L8MVM5</accession>
<dbReference type="PANTHER" id="PTHR21599:SF0">
    <property type="entry name" value="GLYCERATE KINASE"/>
    <property type="match status" value="1"/>
</dbReference>
<comment type="caution">
    <text evidence="6">The sequence shown here is derived from an EMBL/GenBank/DDBJ whole genome shotgun (WGS) entry which is preliminary data.</text>
</comment>
<dbReference type="NCBIfam" id="TIGR00045">
    <property type="entry name" value="glycerate kinase"/>
    <property type="match status" value="1"/>
</dbReference>
<gene>
    <name evidence="6" type="ORF">GLP18_02880</name>
</gene>
<comment type="similarity">
    <text evidence="1 4">Belongs to the glycerate kinase type-1 family.</text>
</comment>
<dbReference type="InterPro" id="IPR018193">
    <property type="entry name" value="Glyc_kinase_flavodox-like_fold"/>
</dbReference>
<evidence type="ECO:0000256" key="2">
    <source>
        <dbReference type="ARBA" id="ARBA00022679"/>
    </source>
</evidence>
<dbReference type="GO" id="GO:0008887">
    <property type="term" value="F:glycerate kinase activity"/>
    <property type="evidence" value="ECO:0007669"/>
    <property type="project" value="UniProtKB-UniRule"/>
</dbReference>
<dbReference type="Pfam" id="PF02595">
    <property type="entry name" value="Gly_kinase"/>
    <property type="match status" value="1"/>
</dbReference>
<dbReference type="PIRSF" id="PIRSF006078">
    <property type="entry name" value="GlxK"/>
    <property type="match status" value="1"/>
</dbReference>
<evidence type="ECO:0000313" key="6">
    <source>
        <dbReference type="EMBL" id="MYN69183.1"/>
    </source>
</evidence>
<evidence type="ECO:0000256" key="3">
    <source>
        <dbReference type="ARBA" id="ARBA00022777"/>
    </source>
</evidence>
<dbReference type="InterPro" id="IPR036129">
    <property type="entry name" value="Glycerate_kinase_sf"/>
</dbReference>
<dbReference type="SUPFAM" id="SSF110738">
    <property type="entry name" value="Glycerate kinase I"/>
    <property type="match status" value="1"/>
</dbReference>
<dbReference type="AlphaFoldDB" id="A0A6L8MVM5"/>
<protein>
    <submittedName>
        <fullName evidence="6">Glycerate kinase</fullName>
        <ecNumber evidence="6">2.7.1.-</ecNumber>
    </submittedName>
</protein>
<feature type="coiled-coil region" evidence="5">
    <location>
        <begin position="341"/>
        <end position="368"/>
    </location>
</feature>
<evidence type="ECO:0000313" key="7">
    <source>
        <dbReference type="Proteomes" id="UP000483765"/>
    </source>
</evidence>
<evidence type="ECO:0000256" key="1">
    <source>
        <dbReference type="ARBA" id="ARBA00006284"/>
    </source>
</evidence>
<organism evidence="6 7">
    <name type="scientific">Streptococcus suis</name>
    <dbReference type="NCBI Taxonomy" id="1307"/>
    <lineage>
        <taxon>Bacteria</taxon>
        <taxon>Bacillati</taxon>
        <taxon>Bacillota</taxon>
        <taxon>Bacilli</taxon>
        <taxon>Lactobacillales</taxon>
        <taxon>Streptococcaceae</taxon>
        <taxon>Streptococcus</taxon>
    </lineage>
</organism>
<reference evidence="6 7" key="1">
    <citation type="submission" date="2019-11" db="EMBL/GenBank/DDBJ databases">
        <title>Divergent Streptococcus suis from cattle.</title>
        <authorList>
            <person name="Williamson C."/>
        </authorList>
    </citation>
    <scope>NUCLEOTIDE SEQUENCE [LARGE SCALE GENOMIC DNA]</scope>
    <source>
        <strain evidence="6 7">10-36905</strain>
    </source>
</reference>
<dbReference type="Gene3D" id="3.90.1510.10">
    <property type="entry name" value="Glycerate kinase, domain 2"/>
    <property type="match status" value="1"/>
</dbReference>
<proteinExistence type="inferred from homology"/>
<evidence type="ECO:0000256" key="5">
    <source>
        <dbReference type="SAM" id="Coils"/>
    </source>
</evidence>
<dbReference type="InterPro" id="IPR004381">
    <property type="entry name" value="Glycerate_kinase"/>
</dbReference>
<keyword evidence="2 4" id="KW-0808">Transferase</keyword>
<dbReference type="GO" id="GO:0031388">
    <property type="term" value="P:organic acid phosphorylation"/>
    <property type="evidence" value="ECO:0007669"/>
    <property type="project" value="UniProtKB-UniRule"/>
</dbReference>
<dbReference type="InterPro" id="IPR018197">
    <property type="entry name" value="Glycerate_kinase_RE-like"/>
</dbReference>
<keyword evidence="3 4" id="KW-0418">Kinase</keyword>
<sequence>MHILIAPDSFKESLSAAQVAEAIKLGFSKVYPHASYDLLPLGDGGEGTVESLTDALSLDVKHTYVTGPFGDKVKVTYAMKDDLAAFEMAAIVGLGSIPHEKRNPLLLKTEGIGELIVELVQNGAQRILIGVGGSASHDGGIGMASGLGVRFYDCDGDEVEAIGAHLGRIVRYSTDEMLVDLSQVRIDLVTDVNNPLCGPLGATYVFAGQKGLAAEEFERIDEEMAGFYSNVNPEILAVSGAGAGGGMAAGLVQFAGAHIQKGVDFVMDQLNFDHRVAKADLVIVGEGRMDVQSLAGKTPIGVARRTPDGVPIIAICGSLKDDLPDFPFENICAAFPIIASVDSLEHTLQNAEKNLIRTAEQVARVIQLGGTVRWNG</sequence>